<dbReference type="InParanoid" id="A0A078B6S0"/>
<dbReference type="Proteomes" id="UP000039865">
    <property type="component" value="Unassembled WGS sequence"/>
</dbReference>
<reference evidence="11 12" key="1">
    <citation type="submission" date="2014-06" db="EMBL/GenBank/DDBJ databases">
        <authorList>
            <person name="Swart Estienne"/>
        </authorList>
    </citation>
    <scope>NUCLEOTIDE SEQUENCE [LARGE SCALE GENOMIC DNA]</scope>
    <source>
        <strain evidence="11 12">130c</strain>
    </source>
</reference>
<gene>
    <name evidence="11" type="primary">Contig10561.g11277</name>
    <name evidence="11" type="ORF">STYLEM_18395</name>
</gene>
<comment type="similarity">
    <text evidence="2">Belongs to the biopterin-dependent aromatic amino acid hydroxylase family.</text>
</comment>
<feature type="binding site" evidence="8">
    <location>
        <position position="316"/>
    </location>
    <ligand>
        <name>Fe cation</name>
        <dbReference type="ChEBI" id="CHEBI:24875"/>
    </ligand>
</feature>
<evidence type="ECO:0000256" key="1">
    <source>
        <dbReference type="ARBA" id="ARBA00001954"/>
    </source>
</evidence>
<evidence type="ECO:0000256" key="8">
    <source>
        <dbReference type="PIRSR" id="PIRSR601273-2"/>
    </source>
</evidence>
<dbReference type="OrthoDB" id="983542at2759"/>
<feature type="binding site" evidence="8">
    <location>
        <position position="356"/>
    </location>
    <ligand>
        <name>Fe cation</name>
        <dbReference type="ChEBI" id="CHEBI:24875"/>
    </ligand>
</feature>
<keyword evidence="6 8" id="KW-0408">Iron</keyword>
<keyword evidence="5" id="KW-0560">Oxidoreductase</keyword>
<dbReference type="EC" id="1.14.16.1" evidence="3"/>
<dbReference type="GO" id="GO:0005506">
    <property type="term" value="F:iron ion binding"/>
    <property type="evidence" value="ECO:0007669"/>
    <property type="project" value="InterPro"/>
</dbReference>
<evidence type="ECO:0000256" key="6">
    <source>
        <dbReference type="ARBA" id="ARBA00023004"/>
    </source>
</evidence>
<keyword evidence="7 11" id="KW-0503">Monooxygenase</keyword>
<dbReference type="InterPro" id="IPR036951">
    <property type="entry name" value="ArAA_hydroxylase_sf"/>
</dbReference>
<dbReference type="InterPro" id="IPR045865">
    <property type="entry name" value="ACT-like_dom_sf"/>
</dbReference>
<comment type="cofactor">
    <cofactor evidence="1 8">
        <name>Fe(2+)</name>
        <dbReference type="ChEBI" id="CHEBI:29033"/>
    </cofactor>
</comment>
<accession>A0A078B6S0</accession>
<keyword evidence="12" id="KW-1185">Reference proteome</keyword>
<organism evidence="11 12">
    <name type="scientific">Stylonychia lemnae</name>
    <name type="common">Ciliate</name>
    <dbReference type="NCBI Taxonomy" id="5949"/>
    <lineage>
        <taxon>Eukaryota</taxon>
        <taxon>Sar</taxon>
        <taxon>Alveolata</taxon>
        <taxon>Ciliophora</taxon>
        <taxon>Intramacronucleata</taxon>
        <taxon>Spirotrichea</taxon>
        <taxon>Stichotrichia</taxon>
        <taxon>Sporadotrichida</taxon>
        <taxon>Oxytrichidae</taxon>
        <taxon>Stylonychinae</taxon>
        <taxon>Stylonychia</taxon>
    </lineage>
</organism>
<dbReference type="PRINTS" id="PR00372">
    <property type="entry name" value="FYWHYDRXLASE"/>
</dbReference>
<dbReference type="AlphaFoldDB" id="A0A078B6S0"/>
<evidence type="ECO:0000313" key="11">
    <source>
        <dbReference type="EMBL" id="CDW89263.1"/>
    </source>
</evidence>
<evidence type="ECO:0000256" key="4">
    <source>
        <dbReference type="ARBA" id="ARBA00022723"/>
    </source>
</evidence>
<dbReference type="PANTHER" id="PTHR11473:SF24">
    <property type="entry name" value="PHENYLALANINE-4-HYDROXYLASE"/>
    <property type="match status" value="1"/>
</dbReference>
<dbReference type="PROSITE" id="PS51410">
    <property type="entry name" value="BH4_AAA_HYDROXYL_2"/>
    <property type="match status" value="1"/>
</dbReference>
<name>A0A078B6S0_STYLE</name>
<evidence type="ECO:0000256" key="7">
    <source>
        <dbReference type="ARBA" id="ARBA00023033"/>
    </source>
</evidence>
<dbReference type="SUPFAM" id="SSF55021">
    <property type="entry name" value="ACT-like"/>
    <property type="match status" value="1"/>
</dbReference>
<evidence type="ECO:0000259" key="10">
    <source>
        <dbReference type="PROSITE" id="PS51671"/>
    </source>
</evidence>
<keyword evidence="4 8" id="KW-0479">Metal-binding</keyword>
<evidence type="ECO:0000313" key="12">
    <source>
        <dbReference type="Proteomes" id="UP000039865"/>
    </source>
</evidence>
<dbReference type="OMA" id="DIQSDMT"/>
<dbReference type="InterPro" id="IPR002912">
    <property type="entry name" value="ACT_dom"/>
</dbReference>
<feature type="domain" description="ACT" evidence="10">
    <location>
        <begin position="62"/>
        <end position="144"/>
    </location>
</feature>
<protein>
    <recommendedName>
        <fullName evidence="3">phenylalanine 4-monooxygenase</fullName>
        <ecNumber evidence="3">1.14.16.1</ecNumber>
    </recommendedName>
</protein>
<dbReference type="Gene3D" id="1.10.800.10">
    <property type="entry name" value="Aromatic amino acid hydroxylase"/>
    <property type="match status" value="1"/>
</dbReference>
<evidence type="ECO:0000256" key="5">
    <source>
        <dbReference type="ARBA" id="ARBA00023002"/>
    </source>
</evidence>
<dbReference type="PROSITE" id="PS51671">
    <property type="entry name" value="ACT"/>
    <property type="match status" value="1"/>
</dbReference>
<dbReference type="Pfam" id="PF00351">
    <property type="entry name" value="Biopterin_H"/>
    <property type="match status" value="1"/>
</dbReference>
<dbReference type="InterPro" id="IPR019774">
    <property type="entry name" value="Aromatic-AA_hydroxylase_C"/>
</dbReference>
<feature type="binding site" evidence="8">
    <location>
        <position position="311"/>
    </location>
    <ligand>
        <name>Fe cation</name>
        <dbReference type="ChEBI" id="CHEBI:24875"/>
    </ligand>
</feature>
<evidence type="ECO:0000256" key="3">
    <source>
        <dbReference type="ARBA" id="ARBA00011995"/>
    </source>
</evidence>
<dbReference type="EMBL" id="CCKQ01017381">
    <property type="protein sequence ID" value="CDW89263.1"/>
    <property type="molecule type" value="Genomic_DNA"/>
</dbReference>
<dbReference type="GO" id="GO:0004505">
    <property type="term" value="F:phenylalanine 4-monooxygenase activity"/>
    <property type="evidence" value="ECO:0007669"/>
    <property type="project" value="UniProtKB-EC"/>
</dbReference>
<dbReference type="SUPFAM" id="SSF56534">
    <property type="entry name" value="Aromatic aminoacid monoxygenases, catalytic and oligomerization domains"/>
    <property type="match status" value="1"/>
</dbReference>
<dbReference type="InterPro" id="IPR001273">
    <property type="entry name" value="ArAA_hydroxylase"/>
</dbReference>
<dbReference type="InterPro" id="IPR036329">
    <property type="entry name" value="Aro-AA_hydroxylase_C_sf"/>
</dbReference>
<evidence type="ECO:0000256" key="2">
    <source>
        <dbReference type="ARBA" id="ARBA00009712"/>
    </source>
</evidence>
<evidence type="ECO:0000259" key="9">
    <source>
        <dbReference type="PROSITE" id="PS51410"/>
    </source>
</evidence>
<feature type="domain" description="Biopterin-dependent aromatic amino acid hydroxylase family profile" evidence="9">
    <location>
        <begin position="130"/>
        <end position="467"/>
    </location>
</feature>
<sequence length="467" mass="54379">MNEYISLSKQVYHTKLFGFQTTPKRAKSGANFSTMNLSQSYNDSNILYHQDSCLNPIEEASSIKIRIQDQSRSLNDILSIFKSFNVEITRIQSKSYPNWQEKYTTTYYLDYQRGLQEQLKMILIQQLEAISQSVEQLKLPVVPWFPQQLSDLDGIENLTIQTESEAQKLELLYFKDKNYQKRRKLIGLAASQYKINDKSLPIIEYTDNDNYVWDYCFTRLSKLYKNIACEEFNWAIDQFKKQFSNFEQKVPQLNDVSIYLQSQTGWRLKPVAGMLSKREFLNGLAFKVFHCVQYVRHHSVPLYAYEPDIIHDLLGHGPMFAIQDFSDFSQQLGIASLGVSDEELEKLAAIYMYTIEFGMCREKGQLKAYGAGLMGSVNELEYCVSDKPQHLPFNPYVICRDHMNYPLNAIQPLYFVVDSFSDVTKLISDYCNQINRPFNATYNSKQQRIFLDKEVRMVKAINKVPSL</sequence>
<proteinExistence type="inferred from homology"/>
<dbReference type="PANTHER" id="PTHR11473">
    <property type="entry name" value="AROMATIC AMINO ACID HYDROXYLASE"/>
    <property type="match status" value="1"/>
</dbReference>